<sequence>PKEAGSLPVAGESRPQQDGRGRPKRTAAIKAQVKYPGQKDGRFSGTEKQKKKIKKALKHMNLSEKVALIAMELGGADVVAVQECRDQPQDLPFVLVLVTDSELNSEIGFGSRLVSTFVRLGRKLLNASRAAWIGMVLHRFELA</sequence>
<protein>
    <submittedName>
        <fullName evidence="2">Uncharacterized protein</fullName>
    </submittedName>
</protein>
<dbReference type="EMBL" id="JAKLMC020000088">
    <property type="protein sequence ID" value="KAK5947709.1"/>
    <property type="molecule type" value="Genomic_DNA"/>
</dbReference>
<organism evidence="2 3">
    <name type="scientific">Knufia fluminis</name>
    <dbReference type="NCBI Taxonomy" id="191047"/>
    <lineage>
        <taxon>Eukaryota</taxon>
        <taxon>Fungi</taxon>
        <taxon>Dikarya</taxon>
        <taxon>Ascomycota</taxon>
        <taxon>Pezizomycotina</taxon>
        <taxon>Eurotiomycetes</taxon>
        <taxon>Chaetothyriomycetidae</taxon>
        <taxon>Chaetothyriales</taxon>
        <taxon>Trichomeriaceae</taxon>
        <taxon>Knufia</taxon>
    </lineage>
</organism>
<evidence type="ECO:0000256" key="1">
    <source>
        <dbReference type="SAM" id="MobiDB-lite"/>
    </source>
</evidence>
<feature type="region of interest" description="Disordered" evidence="1">
    <location>
        <begin position="1"/>
        <end position="33"/>
    </location>
</feature>
<feature type="non-terminal residue" evidence="2">
    <location>
        <position position="1"/>
    </location>
</feature>
<dbReference type="AlphaFoldDB" id="A0AAN8E795"/>
<gene>
    <name evidence="2" type="ORF">OHC33_011276</name>
</gene>
<evidence type="ECO:0000313" key="3">
    <source>
        <dbReference type="Proteomes" id="UP001316803"/>
    </source>
</evidence>
<accession>A0AAN8E795</accession>
<reference evidence="2 3" key="1">
    <citation type="submission" date="2022-12" db="EMBL/GenBank/DDBJ databases">
        <title>Genomic features and morphological characterization of a novel Knufia sp. strain isolated from spacecraft assembly facility.</title>
        <authorList>
            <person name="Teixeira M."/>
            <person name="Chander A.M."/>
            <person name="Stajich J.E."/>
            <person name="Venkateswaran K."/>
        </authorList>
    </citation>
    <scope>NUCLEOTIDE SEQUENCE [LARGE SCALE GENOMIC DNA]</scope>
    <source>
        <strain evidence="2 3">FJI-L2-BK-P2</strain>
    </source>
</reference>
<keyword evidence="3" id="KW-1185">Reference proteome</keyword>
<comment type="caution">
    <text evidence="2">The sequence shown here is derived from an EMBL/GenBank/DDBJ whole genome shotgun (WGS) entry which is preliminary data.</text>
</comment>
<proteinExistence type="predicted"/>
<evidence type="ECO:0000313" key="2">
    <source>
        <dbReference type="EMBL" id="KAK5947709.1"/>
    </source>
</evidence>
<dbReference type="Proteomes" id="UP001316803">
    <property type="component" value="Unassembled WGS sequence"/>
</dbReference>
<name>A0AAN8E795_9EURO</name>